<dbReference type="InterPro" id="IPR001878">
    <property type="entry name" value="Znf_CCHC"/>
</dbReference>
<dbReference type="Gene3D" id="4.10.60.10">
    <property type="entry name" value="Zinc finger, CCHC-type"/>
    <property type="match status" value="1"/>
</dbReference>
<organism evidence="3">
    <name type="scientific">Tanacetum cinerariifolium</name>
    <name type="common">Dalmatian daisy</name>
    <name type="synonym">Chrysanthemum cinerariifolium</name>
    <dbReference type="NCBI Taxonomy" id="118510"/>
    <lineage>
        <taxon>Eukaryota</taxon>
        <taxon>Viridiplantae</taxon>
        <taxon>Streptophyta</taxon>
        <taxon>Embryophyta</taxon>
        <taxon>Tracheophyta</taxon>
        <taxon>Spermatophyta</taxon>
        <taxon>Magnoliopsida</taxon>
        <taxon>eudicotyledons</taxon>
        <taxon>Gunneridae</taxon>
        <taxon>Pentapetalae</taxon>
        <taxon>asterids</taxon>
        <taxon>campanulids</taxon>
        <taxon>Asterales</taxon>
        <taxon>Asteraceae</taxon>
        <taxon>Asteroideae</taxon>
        <taxon>Anthemideae</taxon>
        <taxon>Anthemidinae</taxon>
        <taxon>Tanacetum</taxon>
    </lineage>
</organism>
<comment type="caution">
    <text evidence="3">The sequence shown here is derived from an EMBL/GenBank/DDBJ whole genome shotgun (WGS) entry which is preliminary data.</text>
</comment>
<dbReference type="GO" id="GO:0008270">
    <property type="term" value="F:zinc ion binding"/>
    <property type="evidence" value="ECO:0007669"/>
    <property type="project" value="UniProtKB-KW"/>
</dbReference>
<dbReference type="GO" id="GO:0003676">
    <property type="term" value="F:nucleic acid binding"/>
    <property type="evidence" value="ECO:0007669"/>
    <property type="project" value="InterPro"/>
</dbReference>
<gene>
    <name evidence="3" type="ORF">Tci_464475</name>
</gene>
<keyword evidence="1" id="KW-0479">Metal-binding</keyword>
<dbReference type="AlphaFoldDB" id="A0A699I058"/>
<dbReference type="SUPFAM" id="SSF57756">
    <property type="entry name" value="Retrovirus zinc finger-like domains"/>
    <property type="match status" value="1"/>
</dbReference>
<dbReference type="InterPro" id="IPR036875">
    <property type="entry name" value="Znf_CCHC_sf"/>
</dbReference>
<sequence length="254" mass="28188">LIFFTAARRVKTVAPRPNLNSKRPQTTQDLMIILIQRVQRLERKLKARTLIHKVDRGRSRIANLALQGGSGEGYGSLPTDFGVVEGTKRGEKVTTRIYTLGASGSNSGKQRTVICYNCKGEGHMSKQCTKPKRKQDDAWSKDKVLLVQAQANGQILYEEKLAFLADPRIPEGQATKTVITYNVAYQVDNLDAYDSDCDELNTTKVGIMANLFHNGLDVLAEVHNPDNIDNIMINQSVQVMSSSKQSSIVNHSKN</sequence>
<evidence type="ECO:0000256" key="1">
    <source>
        <dbReference type="PROSITE-ProRule" id="PRU00047"/>
    </source>
</evidence>
<accession>A0A699I058</accession>
<dbReference type="PROSITE" id="PS50158">
    <property type="entry name" value="ZF_CCHC"/>
    <property type="match status" value="1"/>
</dbReference>
<name>A0A699I058_TANCI</name>
<dbReference type="EMBL" id="BKCJ010222984">
    <property type="protein sequence ID" value="GEY92501.1"/>
    <property type="molecule type" value="Genomic_DNA"/>
</dbReference>
<keyword evidence="1" id="KW-0863">Zinc-finger</keyword>
<proteinExistence type="predicted"/>
<keyword evidence="1" id="KW-0862">Zinc</keyword>
<feature type="domain" description="CCHC-type" evidence="2">
    <location>
        <begin position="115"/>
        <end position="130"/>
    </location>
</feature>
<dbReference type="Pfam" id="PF00098">
    <property type="entry name" value="zf-CCHC"/>
    <property type="match status" value="1"/>
</dbReference>
<protein>
    <recommendedName>
        <fullName evidence="2">CCHC-type domain-containing protein</fullName>
    </recommendedName>
</protein>
<reference evidence="3" key="1">
    <citation type="journal article" date="2019" name="Sci. Rep.">
        <title>Draft genome of Tanacetum cinerariifolium, the natural source of mosquito coil.</title>
        <authorList>
            <person name="Yamashiro T."/>
            <person name="Shiraishi A."/>
            <person name="Satake H."/>
            <person name="Nakayama K."/>
        </authorList>
    </citation>
    <scope>NUCLEOTIDE SEQUENCE</scope>
</reference>
<evidence type="ECO:0000259" key="2">
    <source>
        <dbReference type="PROSITE" id="PS50158"/>
    </source>
</evidence>
<dbReference type="SMART" id="SM00343">
    <property type="entry name" value="ZnF_C2HC"/>
    <property type="match status" value="1"/>
</dbReference>
<evidence type="ECO:0000313" key="3">
    <source>
        <dbReference type="EMBL" id="GEY92501.1"/>
    </source>
</evidence>
<feature type="non-terminal residue" evidence="3">
    <location>
        <position position="1"/>
    </location>
</feature>